<protein>
    <submittedName>
        <fullName evidence="1">Uncharacterized protein</fullName>
    </submittedName>
</protein>
<accession>A0AAV4TUK5</accession>
<organism evidence="1 2">
    <name type="scientific">Caerostris extrusa</name>
    <name type="common">Bark spider</name>
    <name type="synonym">Caerostris bankana</name>
    <dbReference type="NCBI Taxonomy" id="172846"/>
    <lineage>
        <taxon>Eukaryota</taxon>
        <taxon>Metazoa</taxon>
        <taxon>Ecdysozoa</taxon>
        <taxon>Arthropoda</taxon>
        <taxon>Chelicerata</taxon>
        <taxon>Arachnida</taxon>
        <taxon>Araneae</taxon>
        <taxon>Araneomorphae</taxon>
        <taxon>Entelegynae</taxon>
        <taxon>Araneoidea</taxon>
        <taxon>Araneidae</taxon>
        <taxon>Caerostris</taxon>
    </lineage>
</organism>
<dbReference type="Proteomes" id="UP001054945">
    <property type="component" value="Unassembled WGS sequence"/>
</dbReference>
<dbReference type="EMBL" id="BPLR01011780">
    <property type="protein sequence ID" value="GIY48982.1"/>
    <property type="molecule type" value="Genomic_DNA"/>
</dbReference>
<evidence type="ECO:0000313" key="1">
    <source>
        <dbReference type="EMBL" id="GIY48982.1"/>
    </source>
</evidence>
<sequence length="132" mass="15258">MRLRCRLKKKKGAIRKQNLNLNCQAKDFAERTSQTRTRKYTHIIAHSVSSCLLQVQENNYGRANARLLDEDRQVGNKRASSGPNAAHFQPIAEECPKTFRHFSGRIARAKTERGVVEKEHFLLFEHPRNIFA</sequence>
<evidence type="ECO:0000313" key="2">
    <source>
        <dbReference type="Proteomes" id="UP001054945"/>
    </source>
</evidence>
<keyword evidence="2" id="KW-1185">Reference proteome</keyword>
<gene>
    <name evidence="1" type="ORF">CEXT_593371</name>
</gene>
<proteinExistence type="predicted"/>
<dbReference type="AlphaFoldDB" id="A0AAV4TUK5"/>
<comment type="caution">
    <text evidence="1">The sequence shown here is derived from an EMBL/GenBank/DDBJ whole genome shotgun (WGS) entry which is preliminary data.</text>
</comment>
<name>A0AAV4TUK5_CAEEX</name>
<reference evidence="1 2" key="1">
    <citation type="submission" date="2021-06" db="EMBL/GenBank/DDBJ databases">
        <title>Caerostris extrusa draft genome.</title>
        <authorList>
            <person name="Kono N."/>
            <person name="Arakawa K."/>
        </authorList>
    </citation>
    <scope>NUCLEOTIDE SEQUENCE [LARGE SCALE GENOMIC DNA]</scope>
</reference>